<sequence length="115" mass="13275">MKKVLLGLVAVALLLIGGGYTWYHSQYGGQDYYIQIHKDGEKLTQKTQDGGTWHGFGYDEKAYSKTGQEKELKFTTVRNLRHEAYLKLIWNRKNGVISWEEVQKKDVPEKALNNI</sequence>
<proteinExistence type="predicted"/>
<protein>
    <recommendedName>
        <fullName evidence="3">YxeA family protein</fullName>
    </recommendedName>
</protein>
<dbReference type="PATRIC" id="fig|1231377.3.peg.926"/>
<evidence type="ECO:0000313" key="2">
    <source>
        <dbReference type="Proteomes" id="UP000006787"/>
    </source>
</evidence>
<dbReference type="InterPro" id="IPR036166">
    <property type="entry name" value="YxeA-like_sf"/>
</dbReference>
<dbReference type="EMBL" id="AMQS01000012">
    <property type="protein sequence ID" value="EKF51600.1"/>
    <property type="molecule type" value="Genomic_DNA"/>
</dbReference>
<dbReference type="eggNOG" id="COG5294">
    <property type="taxonomic scope" value="Bacteria"/>
</dbReference>
<dbReference type="Proteomes" id="UP000006787">
    <property type="component" value="Unassembled WGS sequence"/>
</dbReference>
<dbReference type="Pfam" id="PF06486">
    <property type="entry name" value="DUF1093"/>
    <property type="match status" value="1"/>
</dbReference>
<evidence type="ECO:0008006" key="3">
    <source>
        <dbReference type="Google" id="ProtNLM"/>
    </source>
</evidence>
<dbReference type="RefSeq" id="WP_003135350.1">
    <property type="nucleotide sequence ID" value="NZ_AMQS01000012.1"/>
</dbReference>
<dbReference type="AlphaFoldDB" id="K2PJS2"/>
<dbReference type="SUPFAM" id="SSF159121">
    <property type="entry name" value="BC4932-like"/>
    <property type="match status" value="1"/>
</dbReference>
<dbReference type="PANTHER" id="PTHR36433">
    <property type="entry name" value="HYPOTHETICAL CYTOSOLIC PROTEIN"/>
    <property type="match status" value="1"/>
</dbReference>
<dbReference type="NCBIfam" id="TIGR01655">
    <property type="entry name" value="yxeA_fam"/>
    <property type="match status" value="1"/>
</dbReference>
<accession>K2PJS2</accession>
<dbReference type="PANTHER" id="PTHR36433:SF2">
    <property type="entry name" value="YXEA FAMILY PROTEIN"/>
    <property type="match status" value="1"/>
</dbReference>
<evidence type="ECO:0000313" key="1">
    <source>
        <dbReference type="EMBL" id="EKF51600.1"/>
    </source>
</evidence>
<dbReference type="InterPro" id="IPR006542">
    <property type="entry name" value="DUF1093"/>
</dbReference>
<dbReference type="Gene3D" id="2.40.50.480">
    <property type="match status" value="1"/>
</dbReference>
<reference evidence="1 2" key="1">
    <citation type="journal article" date="2012" name="J. Bacteriol.">
        <title>Genome Sequence of the Bacteriocin-Producing Strain Lactococcus garvieae DCC43.</title>
        <authorList>
            <person name="Gabrielsen C."/>
            <person name="Brede D.A."/>
            <person name="Hernandez P.E."/>
            <person name="Nes I.F."/>
            <person name="Diep D.B."/>
        </authorList>
    </citation>
    <scope>NUCLEOTIDE SEQUENCE [LARGE SCALE GENOMIC DNA]</scope>
    <source>
        <strain evidence="1 2">DCC43</strain>
    </source>
</reference>
<comment type="caution">
    <text evidence="1">The sequence shown here is derived from an EMBL/GenBank/DDBJ whole genome shotgun (WGS) entry which is preliminary data.</text>
</comment>
<gene>
    <name evidence="1" type="ORF">C426_0925</name>
</gene>
<name>K2PJS2_9LACT</name>
<organism evidence="1 2">
    <name type="scientific">Lactococcus garvieae DCC43</name>
    <dbReference type="NCBI Taxonomy" id="1231377"/>
    <lineage>
        <taxon>Bacteria</taxon>
        <taxon>Bacillati</taxon>
        <taxon>Bacillota</taxon>
        <taxon>Bacilli</taxon>
        <taxon>Lactobacillales</taxon>
        <taxon>Streptococcaceae</taxon>
        <taxon>Lactococcus</taxon>
    </lineage>
</organism>